<reference evidence="2" key="1">
    <citation type="submission" date="2021-10" db="EMBL/GenBank/DDBJ databases">
        <title>Tropical sea cucumber genome reveals ecological adaptation and Cuvierian tubules defense mechanism.</title>
        <authorList>
            <person name="Chen T."/>
        </authorList>
    </citation>
    <scope>NUCLEOTIDE SEQUENCE</scope>
    <source>
        <strain evidence="2">Nanhai2018</strain>
        <tissue evidence="2">Muscle</tissue>
    </source>
</reference>
<name>A0A9Q1HLM6_HOLLE</name>
<accession>A0A9Q1HLM6</accession>
<organism evidence="2 3">
    <name type="scientific">Holothuria leucospilota</name>
    <name type="common">Black long sea cucumber</name>
    <name type="synonym">Mertensiothuria leucospilota</name>
    <dbReference type="NCBI Taxonomy" id="206669"/>
    <lineage>
        <taxon>Eukaryota</taxon>
        <taxon>Metazoa</taxon>
        <taxon>Echinodermata</taxon>
        <taxon>Eleutherozoa</taxon>
        <taxon>Echinozoa</taxon>
        <taxon>Holothuroidea</taxon>
        <taxon>Aspidochirotacea</taxon>
        <taxon>Aspidochirotida</taxon>
        <taxon>Holothuriidae</taxon>
        <taxon>Holothuria</taxon>
    </lineage>
</organism>
<dbReference type="Proteomes" id="UP001152320">
    <property type="component" value="Chromosome 1"/>
</dbReference>
<evidence type="ECO:0000313" key="2">
    <source>
        <dbReference type="EMBL" id="KAJ8050715.1"/>
    </source>
</evidence>
<feature type="region of interest" description="Disordered" evidence="1">
    <location>
        <begin position="74"/>
        <end position="94"/>
    </location>
</feature>
<dbReference type="AlphaFoldDB" id="A0A9Q1HLM6"/>
<protein>
    <submittedName>
        <fullName evidence="2">Uncharacterized protein</fullName>
    </submittedName>
</protein>
<sequence>MLTSVEGESVKDIRMSPLGTIPSTPTPVHGTSLELDGFVSLYDATVRKLLDKHAPVQTKLITVRPEIQWMNDNVKESKRSRRKAKTLMEEMHTS</sequence>
<comment type="caution">
    <text evidence="2">The sequence shown here is derived from an EMBL/GenBank/DDBJ whole genome shotgun (WGS) entry which is preliminary data.</text>
</comment>
<evidence type="ECO:0000256" key="1">
    <source>
        <dbReference type="SAM" id="MobiDB-lite"/>
    </source>
</evidence>
<proteinExistence type="predicted"/>
<dbReference type="EMBL" id="JAIZAY010000001">
    <property type="protein sequence ID" value="KAJ8050715.1"/>
    <property type="molecule type" value="Genomic_DNA"/>
</dbReference>
<keyword evidence="3" id="KW-1185">Reference proteome</keyword>
<gene>
    <name evidence="2" type="ORF">HOLleu_04022</name>
</gene>
<dbReference type="OrthoDB" id="5990211at2759"/>
<evidence type="ECO:0000313" key="3">
    <source>
        <dbReference type="Proteomes" id="UP001152320"/>
    </source>
</evidence>